<dbReference type="AlphaFoldDB" id="A0A2H0QSQ0"/>
<reference evidence="1 2" key="1">
    <citation type="submission" date="2017-09" db="EMBL/GenBank/DDBJ databases">
        <title>Depth-based differentiation of microbial function through sediment-hosted aquifers and enrichment of novel symbionts in the deep terrestrial subsurface.</title>
        <authorList>
            <person name="Probst A.J."/>
            <person name="Ladd B."/>
            <person name="Jarett J.K."/>
            <person name="Geller-Mcgrath D.E."/>
            <person name="Sieber C.M."/>
            <person name="Emerson J.B."/>
            <person name="Anantharaman K."/>
            <person name="Thomas B.C."/>
            <person name="Malmstrom R."/>
            <person name="Stieglmeier M."/>
            <person name="Klingl A."/>
            <person name="Woyke T."/>
            <person name="Ryan C.M."/>
            <person name="Banfield J.F."/>
        </authorList>
    </citation>
    <scope>NUCLEOTIDE SEQUENCE [LARGE SCALE GENOMIC DNA]</scope>
    <source>
        <strain evidence="1">CG10_big_fil_rev_8_21_14_0_10_42_12</strain>
    </source>
</reference>
<sequence length="84" mass="9855">MVTIEELKNLENGRFIGIANHGCYYKVIRKAKNGLWLTNRFYLGHTPTGKWLFKFSLIKDNCTYWIIVPKNSREARDLKASAKY</sequence>
<name>A0A2H0QSQ0_9BACT</name>
<comment type="caution">
    <text evidence="1">The sequence shown here is derived from an EMBL/GenBank/DDBJ whole genome shotgun (WGS) entry which is preliminary data.</text>
</comment>
<proteinExistence type="predicted"/>
<dbReference type="EMBL" id="PCXL01000025">
    <property type="protein sequence ID" value="PIR37297.1"/>
    <property type="molecule type" value="Genomic_DNA"/>
</dbReference>
<accession>A0A2H0QSQ0</accession>
<gene>
    <name evidence="1" type="ORF">COV34_03295</name>
</gene>
<organism evidence="1 2">
    <name type="scientific">Candidatus Zambryskibacteria bacterium CG10_big_fil_rev_8_21_14_0_10_42_12</name>
    <dbReference type="NCBI Taxonomy" id="1975115"/>
    <lineage>
        <taxon>Bacteria</taxon>
        <taxon>Candidatus Zambryskiibacteriota</taxon>
    </lineage>
</organism>
<evidence type="ECO:0000313" key="2">
    <source>
        <dbReference type="Proteomes" id="UP000231333"/>
    </source>
</evidence>
<evidence type="ECO:0000313" key="1">
    <source>
        <dbReference type="EMBL" id="PIR37297.1"/>
    </source>
</evidence>
<dbReference type="Proteomes" id="UP000231333">
    <property type="component" value="Unassembled WGS sequence"/>
</dbReference>
<protein>
    <submittedName>
        <fullName evidence="1">Uncharacterized protein</fullName>
    </submittedName>
</protein>